<dbReference type="GO" id="GO:0003723">
    <property type="term" value="F:RNA binding"/>
    <property type="evidence" value="ECO:0007669"/>
    <property type="project" value="InterPro"/>
</dbReference>
<dbReference type="Pfam" id="PF00588">
    <property type="entry name" value="SpoU_methylase"/>
    <property type="match status" value="1"/>
</dbReference>
<accession>A0A1T0A2T8</accession>
<dbReference type="Proteomes" id="UP000255279">
    <property type="component" value="Unassembled WGS sequence"/>
</dbReference>
<dbReference type="InterPro" id="IPR004384">
    <property type="entry name" value="RNA_MeTrfase_TrmJ/LasT"/>
</dbReference>
<name>A0A1T0A2T8_9GAMM</name>
<dbReference type="CDD" id="cd18093">
    <property type="entry name" value="SpoU-like_TrmJ"/>
    <property type="match status" value="1"/>
</dbReference>
<evidence type="ECO:0000256" key="2">
    <source>
        <dbReference type="ARBA" id="ARBA00022603"/>
    </source>
</evidence>
<dbReference type="InterPro" id="IPR001537">
    <property type="entry name" value="SpoU_MeTrfase"/>
</dbReference>
<dbReference type="Gene3D" id="1.10.8.590">
    <property type="match status" value="1"/>
</dbReference>
<organism evidence="7 9">
    <name type="scientific">Moraxella caviae</name>
    <dbReference type="NCBI Taxonomy" id="34060"/>
    <lineage>
        <taxon>Bacteria</taxon>
        <taxon>Pseudomonadati</taxon>
        <taxon>Pseudomonadota</taxon>
        <taxon>Gammaproteobacteria</taxon>
        <taxon>Moraxellales</taxon>
        <taxon>Moraxellaceae</taxon>
        <taxon>Moraxella</taxon>
    </lineage>
</organism>
<gene>
    <name evidence="7" type="ORF">B0181_05135</name>
    <name evidence="8" type="ORF">NCTC10293_02241</name>
</gene>
<dbReference type="GO" id="GO:0008173">
    <property type="term" value="F:RNA methyltransferase activity"/>
    <property type="evidence" value="ECO:0007669"/>
    <property type="project" value="InterPro"/>
</dbReference>
<keyword evidence="3 8" id="KW-0808">Transferase</keyword>
<dbReference type="PIRSF" id="PIRSF004808">
    <property type="entry name" value="LasT"/>
    <property type="match status" value="1"/>
</dbReference>
<dbReference type="STRING" id="34060.B0181_05135"/>
<dbReference type="PANTHER" id="PTHR42786:SF1">
    <property type="entry name" value="TRNA (CYTIDINE_URIDINE-2'-O-)-METHYLTRANSFERASE TRMJ"/>
    <property type="match status" value="1"/>
</dbReference>
<keyword evidence="9" id="KW-1185">Reference proteome</keyword>
<feature type="domain" description="tRNA/rRNA methyltransferase SpoU type" evidence="6">
    <location>
        <begin position="17"/>
        <end position="195"/>
    </location>
</feature>
<evidence type="ECO:0000313" key="8">
    <source>
        <dbReference type="EMBL" id="STZ14644.1"/>
    </source>
</evidence>
<comment type="similarity">
    <text evidence="1">Belongs to the class IV-like SAM-binding methyltransferase superfamily. RNA methyltransferase TrmH family.</text>
</comment>
<feature type="compositionally biased region" description="Polar residues" evidence="5">
    <location>
        <begin position="136"/>
        <end position="145"/>
    </location>
</feature>
<dbReference type="PANTHER" id="PTHR42786">
    <property type="entry name" value="TRNA/RRNA METHYLTRANSFERASE"/>
    <property type="match status" value="1"/>
</dbReference>
<dbReference type="AlphaFoldDB" id="A0A1T0A2T8"/>
<evidence type="ECO:0000256" key="5">
    <source>
        <dbReference type="SAM" id="MobiDB-lite"/>
    </source>
</evidence>
<sequence>MTHALSNHTLTAWLSRIRIVMVNTTLPANIGSAARAMHTMGLSDLVVVSPRLPVDDTATANAAGGTNVLNNLRIVDSIDEAIGDCALVFAASARSRHLPKPVISQNAAAAMMAQFLKSHDSRKNSESSETPDDATLSATLNNETPNKPPRIAILFGREDRGLTNEELALASHHIQIPANPTYPVLNVAAAVQVIASAIYAKFDECAHKALPNTEPADEHSIALITRSQWDSPAITKAQQRSLEQAWIDAMVKLGLAHDGELRYLPERLARLADRVQLDQREFALLRSVLAKVSQRLD</sequence>
<dbReference type="EMBL" id="MUXU01000034">
    <property type="protein sequence ID" value="OOR90043.1"/>
    <property type="molecule type" value="Genomic_DNA"/>
</dbReference>
<keyword evidence="4" id="KW-0949">S-adenosyl-L-methionine</keyword>
<feature type="region of interest" description="Disordered" evidence="5">
    <location>
        <begin position="118"/>
        <end position="150"/>
    </location>
</feature>
<evidence type="ECO:0000256" key="1">
    <source>
        <dbReference type="ARBA" id="ARBA00007228"/>
    </source>
</evidence>
<dbReference type="SUPFAM" id="SSF75217">
    <property type="entry name" value="alpha/beta knot"/>
    <property type="match status" value="1"/>
</dbReference>
<dbReference type="GO" id="GO:0002128">
    <property type="term" value="P:tRNA nucleoside ribose methylation"/>
    <property type="evidence" value="ECO:0007669"/>
    <property type="project" value="TreeGrafter"/>
</dbReference>
<reference evidence="7 9" key="1">
    <citation type="submission" date="2017-02" db="EMBL/GenBank/DDBJ databases">
        <title>Draft genome sequence of Moraxella caviae CCUG 355 type strain.</title>
        <authorList>
            <person name="Engstrom-Jakobsson H."/>
            <person name="Salva-Serra F."/>
            <person name="Thorell K."/>
            <person name="Gonzales-Siles L."/>
            <person name="Karlsson R."/>
            <person name="Boulund F."/>
            <person name="Engstrand L."/>
            <person name="Moore E."/>
        </authorList>
    </citation>
    <scope>NUCLEOTIDE SEQUENCE [LARGE SCALE GENOMIC DNA]</scope>
    <source>
        <strain evidence="7 9">CCUG 355</strain>
    </source>
</reference>
<evidence type="ECO:0000313" key="9">
    <source>
        <dbReference type="Proteomes" id="UP000190435"/>
    </source>
</evidence>
<dbReference type="InterPro" id="IPR029026">
    <property type="entry name" value="tRNA_m1G_MTases_N"/>
</dbReference>
<reference evidence="8 10" key="2">
    <citation type="submission" date="2018-06" db="EMBL/GenBank/DDBJ databases">
        <authorList>
            <consortium name="Pathogen Informatics"/>
            <person name="Doyle S."/>
        </authorList>
    </citation>
    <scope>NUCLEOTIDE SEQUENCE [LARGE SCALE GENOMIC DNA]</scope>
    <source>
        <strain evidence="8 10">NCTC10293</strain>
    </source>
</reference>
<dbReference type="GO" id="GO:0005829">
    <property type="term" value="C:cytosol"/>
    <property type="evidence" value="ECO:0007669"/>
    <property type="project" value="TreeGrafter"/>
</dbReference>
<dbReference type="Proteomes" id="UP000190435">
    <property type="component" value="Unassembled WGS sequence"/>
</dbReference>
<dbReference type="Gene3D" id="3.40.1280.10">
    <property type="match status" value="1"/>
</dbReference>
<dbReference type="EMBL" id="UGQE01000004">
    <property type="protein sequence ID" value="STZ14644.1"/>
    <property type="molecule type" value="Genomic_DNA"/>
</dbReference>
<evidence type="ECO:0000313" key="7">
    <source>
        <dbReference type="EMBL" id="OOR90043.1"/>
    </source>
</evidence>
<protein>
    <submittedName>
        <fullName evidence="8">Uncharacterized tRNA/rRNA methyltransferase HI_0380</fullName>
        <ecNumber evidence="8">2.1.1.-</ecNumber>
    </submittedName>
</protein>
<dbReference type="RefSeq" id="WP_078276437.1">
    <property type="nucleotide sequence ID" value="NZ_CAACXO010000080.1"/>
</dbReference>
<dbReference type="EC" id="2.1.1.-" evidence="8"/>
<dbReference type="OrthoDB" id="9806346at2"/>
<evidence type="ECO:0000313" key="10">
    <source>
        <dbReference type="Proteomes" id="UP000255279"/>
    </source>
</evidence>
<proteinExistence type="inferred from homology"/>
<evidence type="ECO:0000256" key="3">
    <source>
        <dbReference type="ARBA" id="ARBA00022679"/>
    </source>
</evidence>
<keyword evidence="2 8" id="KW-0489">Methyltransferase</keyword>
<evidence type="ECO:0000259" key="6">
    <source>
        <dbReference type="Pfam" id="PF00588"/>
    </source>
</evidence>
<dbReference type="InterPro" id="IPR029028">
    <property type="entry name" value="Alpha/beta_knot_MTases"/>
</dbReference>
<evidence type="ECO:0000256" key="4">
    <source>
        <dbReference type="ARBA" id="ARBA00022691"/>
    </source>
</evidence>